<dbReference type="Proteomes" id="UP000697107">
    <property type="component" value="Unassembled WGS sequence"/>
</dbReference>
<dbReference type="EMBL" id="RCMK01000053">
    <property type="protein sequence ID" value="KAG2951363.1"/>
    <property type="molecule type" value="Genomic_DNA"/>
</dbReference>
<dbReference type="Proteomes" id="UP000774804">
    <property type="component" value="Unassembled WGS sequence"/>
</dbReference>
<organism evidence="4 5">
    <name type="scientific">Phytophthora cactorum</name>
    <dbReference type="NCBI Taxonomy" id="29920"/>
    <lineage>
        <taxon>Eukaryota</taxon>
        <taxon>Sar</taxon>
        <taxon>Stramenopiles</taxon>
        <taxon>Oomycota</taxon>
        <taxon>Peronosporomycetes</taxon>
        <taxon>Peronosporales</taxon>
        <taxon>Peronosporaceae</taxon>
        <taxon>Phytophthora</taxon>
    </lineage>
</organism>
<gene>
    <name evidence="1" type="ORF">PC113_g4665</name>
    <name evidence="2" type="ORF">PC115_g8618</name>
    <name evidence="3" type="ORF">PC117_g3630</name>
    <name evidence="4" type="ORF">PC118_g11856</name>
</gene>
<dbReference type="Proteomes" id="UP000735874">
    <property type="component" value="Unassembled WGS sequence"/>
</dbReference>
<evidence type="ECO:0000313" key="5">
    <source>
        <dbReference type="Proteomes" id="UP000697107"/>
    </source>
</evidence>
<evidence type="ECO:0000313" key="1">
    <source>
        <dbReference type="EMBL" id="KAG2864356.1"/>
    </source>
</evidence>
<reference evidence="4" key="1">
    <citation type="submission" date="2018-10" db="EMBL/GenBank/DDBJ databases">
        <title>Effector identification in a new, highly contiguous assembly of the strawberry crown rot pathogen Phytophthora cactorum.</title>
        <authorList>
            <person name="Armitage A.D."/>
            <person name="Nellist C.F."/>
            <person name="Bates H."/>
            <person name="Vickerstaff R.J."/>
            <person name="Harrison R.J."/>
        </authorList>
    </citation>
    <scope>NUCLEOTIDE SEQUENCE</scope>
    <source>
        <strain evidence="1">15-7</strain>
        <strain evidence="2">4032</strain>
        <strain evidence="3">4040</strain>
        <strain evidence="4">P415</strain>
    </source>
</reference>
<accession>A0A8T1FNC2</accession>
<name>A0A8T1FNC2_9STRA</name>
<sequence length="46" mass="5214">MAEIKETVARKAKDIVQEIPGEYVPEDAQPVDTMWVYTLKSDTEGM</sequence>
<proteinExistence type="predicted"/>
<protein>
    <submittedName>
        <fullName evidence="4">Uncharacterized protein</fullName>
    </submittedName>
</protein>
<dbReference type="Proteomes" id="UP000736787">
    <property type="component" value="Unassembled WGS sequence"/>
</dbReference>
<evidence type="ECO:0000313" key="4">
    <source>
        <dbReference type="EMBL" id="KAG2979266.1"/>
    </source>
</evidence>
<dbReference type="EMBL" id="RCMG01000082">
    <property type="protein sequence ID" value="KAG2864356.1"/>
    <property type="molecule type" value="Genomic_DNA"/>
</dbReference>
<evidence type="ECO:0000313" key="2">
    <source>
        <dbReference type="EMBL" id="KAG2924466.1"/>
    </source>
</evidence>
<evidence type="ECO:0000313" key="3">
    <source>
        <dbReference type="EMBL" id="KAG2951363.1"/>
    </source>
</evidence>
<dbReference type="EMBL" id="RCML01000368">
    <property type="protein sequence ID" value="KAG2979266.1"/>
    <property type="molecule type" value="Genomic_DNA"/>
</dbReference>
<dbReference type="AlphaFoldDB" id="A0A8T1FNC2"/>
<dbReference type="EMBL" id="RCMI01000225">
    <property type="protein sequence ID" value="KAG2924466.1"/>
    <property type="molecule type" value="Genomic_DNA"/>
</dbReference>
<comment type="caution">
    <text evidence="4">The sequence shown here is derived from an EMBL/GenBank/DDBJ whole genome shotgun (WGS) entry which is preliminary data.</text>
</comment>